<name>A0ABQ4N360_9BACL</name>
<evidence type="ECO:0000313" key="1">
    <source>
        <dbReference type="EMBL" id="GIQ62568.1"/>
    </source>
</evidence>
<reference evidence="1 2" key="1">
    <citation type="submission" date="2021-04" db="EMBL/GenBank/DDBJ databases">
        <title>Draft genome sequence of Paenibacillus cisolokensis, LC2-13A.</title>
        <authorList>
            <person name="Uke A."/>
            <person name="Chhe C."/>
            <person name="Baramee S."/>
            <person name="Kosugi A."/>
        </authorList>
    </citation>
    <scope>NUCLEOTIDE SEQUENCE [LARGE SCALE GENOMIC DNA]</scope>
    <source>
        <strain evidence="1 2">LC2-13A</strain>
    </source>
</reference>
<dbReference type="RefSeq" id="WP_213527893.1">
    <property type="nucleotide sequence ID" value="NZ_BOVJ01000038.1"/>
</dbReference>
<organism evidence="1 2">
    <name type="scientific">Paenibacillus cisolokensis</name>
    <dbReference type="NCBI Taxonomy" id="1658519"/>
    <lineage>
        <taxon>Bacteria</taxon>
        <taxon>Bacillati</taxon>
        <taxon>Bacillota</taxon>
        <taxon>Bacilli</taxon>
        <taxon>Bacillales</taxon>
        <taxon>Paenibacillaceae</taxon>
        <taxon>Paenibacillus</taxon>
    </lineage>
</organism>
<protein>
    <submittedName>
        <fullName evidence="1">Uncharacterized protein</fullName>
    </submittedName>
</protein>
<keyword evidence="2" id="KW-1185">Reference proteome</keyword>
<gene>
    <name evidence="1" type="ORF">PACILC2_11360</name>
</gene>
<proteinExistence type="predicted"/>
<accession>A0ABQ4N360</accession>
<comment type="caution">
    <text evidence="1">The sequence shown here is derived from an EMBL/GenBank/DDBJ whole genome shotgun (WGS) entry which is preliminary data.</text>
</comment>
<sequence length="249" mass="28552">MAPEEIQYDPVMNGSMTWQIYNGTMYQKPLPNTTGKWVKFAVEVQPNGAAVYMGEDAFPQLVIPNLQHGDPVGKIGFWGYLPGYIRNLVIEEIQPTPITKRDRDLKRLSTETFITEWMVSPIAENRWTKAVVEENGTLNLNRIYTAEQGSSVQAKSTFYISEEKETLLTFGFSDHLRLWVNEEKVYQGDWRWNPPESDGRIRSNMASVPVRWRAGVNTIRAEITNNEFFGWGLCIKTGLSDMSFITEEK</sequence>
<dbReference type="EMBL" id="BOVJ01000038">
    <property type="protein sequence ID" value="GIQ62568.1"/>
    <property type="molecule type" value="Genomic_DNA"/>
</dbReference>
<dbReference type="Proteomes" id="UP000680304">
    <property type="component" value="Unassembled WGS sequence"/>
</dbReference>
<evidence type="ECO:0000313" key="2">
    <source>
        <dbReference type="Proteomes" id="UP000680304"/>
    </source>
</evidence>